<organism evidence="2 3">
    <name type="scientific">Ophiocordyceps unilateralis</name>
    <name type="common">Zombie-ant fungus</name>
    <name type="synonym">Torrubia unilateralis</name>
    <dbReference type="NCBI Taxonomy" id="268505"/>
    <lineage>
        <taxon>Eukaryota</taxon>
        <taxon>Fungi</taxon>
        <taxon>Dikarya</taxon>
        <taxon>Ascomycota</taxon>
        <taxon>Pezizomycotina</taxon>
        <taxon>Sordariomycetes</taxon>
        <taxon>Hypocreomycetidae</taxon>
        <taxon>Hypocreales</taxon>
        <taxon>Ophiocordycipitaceae</taxon>
        <taxon>Ophiocordyceps</taxon>
    </lineage>
</organism>
<dbReference type="InterPro" id="IPR052988">
    <property type="entry name" value="Oryzine_lactonohydrolase"/>
</dbReference>
<dbReference type="OrthoDB" id="423498at2759"/>
<accession>A0A2A9PKL2</accession>
<dbReference type="InterPro" id="IPR013658">
    <property type="entry name" value="SGL"/>
</dbReference>
<dbReference type="Pfam" id="PF08450">
    <property type="entry name" value="SGL"/>
    <property type="match status" value="1"/>
</dbReference>
<evidence type="ECO:0000313" key="3">
    <source>
        <dbReference type="Proteomes" id="UP000037136"/>
    </source>
</evidence>
<dbReference type="AlphaFoldDB" id="A0A2A9PKL2"/>
<feature type="domain" description="SMP-30/Gluconolactonase/LRE-like region" evidence="1">
    <location>
        <begin position="142"/>
        <end position="230"/>
    </location>
</feature>
<gene>
    <name evidence="2" type="ORF">XA68_17605</name>
</gene>
<evidence type="ECO:0000313" key="2">
    <source>
        <dbReference type="EMBL" id="PFH61356.1"/>
    </source>
</evidence>
<reference evidence="2 3" key="1">
    <citation type="journal article" date="2015" name="BMC Genomics">
        <title>Gene expression during zombie ant biting behavior reflects the complexity underlying fungal parasitic behavioral manipulation.</title>
        <authorList>
            <person name="de Bekker C."/>
            <person name="Ohm R.A."/>
            <person name="Loreto R.G."/>
            <person name="Sebastian A."/>
            <person name="Albert I."/>
            <person name="Merrow M."/>
            <person name="Brachmann A."/>
            <person name="Hughes D.P."/>
        </authorList>
    </citation>
    <scope>NUCLEOTIDE SEQUENCE [LARGE SCALE GENOMIC DNA]</scope>
    <source>
        <strain evidence="2 3">SC16a</strain>
    </source>
</reference>
<keyword evidence="3" id="KW-1185">Reference proteome</keyword>
<dbReference type="PANTHER" id="PTHR47064:SF2">
    <property type="entry name" value="SMP-30_GLUCONOLACTONASE_LRE-LIKE REGION DOMAIN-CONTAINING PROTEIN-RELATED"/>
    <property type="match status" value="1"/>
</dbReference>
<dbReference type="STRING" id="268505.A0A2A9PKL2"/>
<dbReference type="Proteomes" id="UP000037136">
    <property type="component" value="Unassembled WGS sequence"/>
</dbReference>
<sequence length="246" mass="27063">MSLIPTSALAMAPNMTANFQYLAESVGEIFGEKPELKLLVERDEPLFHEAGVFFPDDNALFVTSNFIDNSGSKSIKISRVTLPSDDAAAEDAQVDLVETPNVTLANGGVNYRDGIVFCAQGDMERPSGLAYMKVKPVEGRYDSEMILDKFYSRNFNSPNDVVAHNDGSLWFTDPIYGSEQGIRPEPTLPPQVWRFDPATKSVRAMADGFGRPNGLAFSPDQKTLYVTDTDRVHGDGSEDQTRASHM</sequence>
<comment type="caution">
    <text evidence="2">The sequence shown here is derived from an EMBL/GenBank/DDBJ whole genome shotgun (WGS) entry which is preliminary data.</text>
</comment>
<proteinExistence type="predicted"/>
<dbReference type="SUPFAM" id="SSF63829">
    <property type="entry name" value="Calcium-dependent phosphotriesterase"/>
    <property type="match status" value="1"/>
</dbReference>
<evidence type="ECO:0000259" key="1">
    <source>
        <dbReference type="Pfam" id="PF08450"/>
    </source>
</evidence>
<protein>
    <recommendedName>
        <fullName evidence="1">SMP-30/Gluconolactonase/LRE-like region domain-containing protein</fullName>
    </recommendedName>
</protein>
<dbReference type="EMBL" id="LAZP02000076">
    <property type="protein sequence ID" value="PFH61356.1"/>
    <property type="molecule type" value="Genomic_DNA"/>
</dbReference>
<reference evidence="2 3" key="2">
    <citation type="journal article" date="2017" name="Sci. Rep.">
        <title>Ant-infecting Ophiocordyceps genomes reveal a high diversity of potential behavioral manipulation genes and a possible major role for enterotoxins.</title>
        <authorList>
            <person name="de Bekker C."/>
            <person name="Ohm R.A."/>
            <person name="Evans H.C."/>
            <person name="Brachmann A."/>
            <person name="Hughes D.P."/>
        </authorList>
    </citation>
    <scope>NUCLEOTIDE SEQUENCE [LARGE SCALE GENOMIC DNA]</scope>
    <source>
        <strain evidence="2 3">SC16a</strain>
    </source>
</reference>
<dbReference type="InterPro" id="IPR011042">
    <property type="entry name" value="6-blade_b-propeller_TolB-like"/>
</dbReference>
<dbReference type="Gene3D" id="2.120.10.30">
    <property type="entry name" value="TolB, C-terminal domain"/>
    <property type="match status" value="1"/>
</dbReference>
<dbReference type="PANTHER" id="PTHR47064">
    <property type="entry name" value="PUTATIVE (AFU_ORTHOLOGUE AFUA_1G08990)-RELATED"/>
    <property type="match status" value="1"/>
</dbReference>
<name>A0A2A9PKL2_OPHUN</name>